<name>D5E3M1_PRIM1</name>
<proteinExistence type="predicted"/>
<accession>D5E3M1</accession>
<dbReference type="Proteomes" id="UP000000935">
    <property type="component" value="Plasmid pBM500"/>
</dbReference>
<evidence type="ECO:0000313" key="1">
    <source>
        <dbReference type="EMBL" id="ADE72396.1"/>
    </source>
</evidence>
<dbReference type="HOGENOM" id="CLU_3212510_0_0_9"/>
<dbReference type="EMBL" id="CP001988">
    <property type="protein sequence ID" value="ADE72396.1"/>
    <property type="molecule type" value="Genomic_DNA"/>
</dbReference>
<keyword evidence="2" id="KW-1185">Reference proteome</keyword>
<evidence type="ECO:0000313" key="2">
    <source>
        <dbReference type="Proteomes" id="UP000000935"/>
    </source>
</evidence>
<keyword evidence="1" id="KW-0614">Plasmid</keyword>
<protein>
    <submittedName>
        <fullName evidence="1">Uncharacterized protein</fullName>
    </submittedName>
</protein>
<sequence>MSCVPERDIMLTTNVYLIQHKKRKNPCRWSGVFSVTYQGIKNDT</sequence>
<gene>
    <name evidence="1" type="ordered locus">BMQ_pBM50057</name>
</gene>
<organism evidence="1 2">
    <name type="scientific">Priestia megaterium (strain ATCC 12872 / QMB1551)</name>
    <name type="common">Bacillus megaterium</name>
    <dbReference type="NCBI Taxonomy" id="545693"/>
    <lineage>
        <taxon>Bacteria</taxon>
        <taxon>Bacillati</taxon>
        <taxon>Bacillota</taxon>
        <taxon>Bacilli</taxon>
        <taxon>Bacillales</taxon>
        <taxon>Bacillaceae</taxon>
        <taxon>Priestia</taxon>
    </lineage>
</organism>
<reference evidence="1 2" key="1">
    <citation type="journal article" date="2011" name="J. Bacteriol.">
        <title>Genome sequences of the biotechnologically important Bacillus megaterium strains QM B1551 and DSM319.</title>
        <authorList>
            <person name="Eppinger M."/>
            <person name="Bunk B."/>
            <person name="Johns M.A."/>
            <person name="Edirisinghe J.N."/>
            <person name="Kutumbaka K.K."/>
            <person name="Koenig S.S."/>
            <person name="Huot Creasy H."/>
            <person name="Rosovitz M.J."/>
            <person name="Riley D.R."/>
            <person name="Daugherty S."/>
            <person name="Martin M."/>
            <person name="Elbourne L.D."/>
            <person name="Paulsen I."/>
            <person name="Biedendieck R."/>
            <person name="Braun C."/>
            <person name="Grayburn S."/>
            <person name="Dhingra S."/>
            <person name="Lukyanchuk V."/>
            <person name="Ball B."/>
            <person name="Ul-Qamar R."/>
            <person name="Seibel J."/>
            <person name="Bremer E."/>
            <person name="Jahn D."/>
            <person name="Ravel J."/>
            <person name="Vary P.S."/>
        </authorList>
    </citation>
    <scope>NUCLEOTIDE SEQUENCE [LARGE SCALE GENOMIC DNA]</scope>
    <source>
        <strain evidence="2">ATCC 12872 / QMB1551</strain>
        <plasmid evidence="1">pBM500</plasmid>
    </source>
</reference>
<dbReference type="KEGG" id="bmq:BMQ_pBM50057"/>
<dbReference type="AlphaFoldDB" id="D5E3M1"/>
<geneLocation type="plasmid" evidence="1 2">
    <name>pBM500</name>
</geneLocation>